<dbReference type="AlphaFoldDB" id="A0A5M7B5X7"/>
<reference evidence="3" key="3">
    <citation type="submission" date="2019-09" db="EMBL/GenBank/DDBJ databases">
        <authorList>
            <person name="Zhang D.-C."/>
        </authorList>
    </citation>
    <scope>NUCLEOTIDE SEQUENCE</scope>
    <source>
        <strain evidence="3">RU-4-M-4</strain>
    </source>
</reference>
<accession>A0A5M7B5X7</accession>
<keyword evidence="5" id="KW-1185">Reference proteome</keyword>
<evidence type="ECO:0000259" key="2">
    <source>
        <dbReference type="Pfam" id="PF18962"/>
    </source>
</evidence>
<dbReference type="CDD" id="cd02795">
    <property type="entry name" value="CBM6-CBM35-CBM36_like"/>
    <property type="match status" value="1"/>
</dbReference>
<protein>
    <submittedName>
        <fullName evidence="3">T9SS type A sorting domain-containing protein</fullName>
    </submittedName>
</protein>
<proteinExistence type="predicted"/>
<dbReference type="EMBL" id="VWRS01000008">
    <property type="protein sequence ID" value="KAA5823687.1"/>
    <property type="molecule type" value="Genomic_DNA"/>
</dbReference>
<sequence>MFFYISRCFTPHKKHMFLVFVKLFSCPKKLSLTNLKLKIMKKITLTIYLLALSFAAVNAQTTEPFLVEAESGTLGSDYATGTDGSITYVYPTTDLAASGSPGNDTKVITYSLTFPEADTYDLYVKLNVGAAGNNDDSFFTPRAVGSNVVDDGSYWVNINQLDVTGHTLSTDIVTGDNVGGQILEEWKWVNVSNYHATGTDWNYSVNPGALTVTFQIGARENGLLIDKLVFGKTSSSYTVAELEAATTLSAKKHNTLNSVTLYPNPSKGAFNIKSNEQSVSYKIYSILGAKIEEGVFGLGLSSYGENLKSGTYILDLQANGKRSVSKIVKL</sequence>
<dbReference type="EMBL" id="VMBF01000008">
    <property type="protein sequence ID" value="TSJ74175.1"/>
    <property type="molecule type" value="Genomic_DNA"/>
</dbReference>
<evidence type="ECO:0000256" key="1">
    <source>
        <dbReference type="ARBA" id="ARBA00022729"/>
    </source>
</evidence>
<dbReference type="Pfam" id="PF18962">
    <property type="entry name" value="Por_Secre_tail"/>
    <property type="match status" value="1"/>
</dbReference>
<dbReference type="InterPro" id="IPR026444">
    <property type="entry name" value="Secre_tail"/>
</dbReference>
<evidence type="ECO:0000313" key="3">
    <source>
        <dbReference type="EMBL" id="KAA5823687.1"/>
    </source>
</evidence>
<dbReference type="Proteomes" id="UP000322315">
    <property type="component" value="Unassembled WGS sequence"/>
</dbReference>
<comment type="caution">
    <text evidence="3">The sequence shown here is derived from an EMBL/GenBank/DDBJ whole genome shotgun (WGS) entry which is preliminary data.</text>
</comment>
<dbReference type="NCBIfam" id="TIGR04183">
    <property type="entry name" value="Por_Secre_tail"/>
    <property type="match status" value="1"/>
</dbReference>
<evidence type="ECO:0000313" key="5">
    <source>
        <dbReference type="Proteomes" id="UP000315145"/>
    </source>
</evidence>
<dbReference type="OrthoDB" id="8732671at2"/>
<gene>
    <name evidence="3" type="ORF">F2B50_13420</name>
    <name evidence="4" type="ORF">FPF71_13420</name>
</gene>
<evidence type="ECO:0000313" key="6">
    <source>
        <dbReference type="Proteomes" id="UP000322315"/>
    </source>
</evidence>
<organism evidence="3 6">
    <name type="scientific">Algibacter amylolyticus</name>
    <dbReference type="NCBI Taxonomy" id="1608400"/>
    <lineage>
        <taxon>Bacteria</taxon>
        <taxon>Pseudomonadati</taxon>
        <taxon>Bacteroidota</taxon>
        <taxon>Flavobacteriia</taxon>
        <taxon>Flavobacteriales</taxon>
        <taxon>Flavobacteriaceae</taxon>
        <taxon>Algibacter</taxon>
    </lineage>
</organism>
<dbReference type="Proteomes" id="UP000315145">
    <property type="component" value="Unassembled WGS sequence"/>
</dbReference>
<reference evidence="3 6" key="1">
    <citation type="journal article" date="2015" name="Int. J. Syst. Evol. Microbiol.">
        <title>Algibacter amylolyticus sp. nov., isolated from intertidal sediment.</title>
        <authorList>
            <person name="Zhang D.C."/>
            <person name="Wu J."/>
            <person name="Neuner K."/>
            <person name="Yao J."/>
            <person name="Margesin R."/>
        </authorList>
    </citation>
    <scope>NUCLEOTIDE SEQUENCE [LARGE SCALE GENOMIC DNA]</scope>
    <source>
        <strain evidence="3 6">RU-4-M-4</strain>
    </source>
</reference>
<name>A0A5M7B5X7_9FLAO</name>
<reference evidence="4 5" key="2">
    <citation type="submission" date="2019-07" db="EMBL/GenBank/DDBJ databases">
        <title>Algibacter marinivivus sp. nov., isolated from the surface of a marine red alga.</title>
        <authorList>
            <person name="Zhong X."/>
            <person name="Xu W."/>
            <person name="Zhang Y."/>
            <person name="Zhang Q."/>
            <person name="Du Z."/>
        </authorList>
    </citation>
    <scope>NUCLEOTIDE SEQUENCE [LARGE SCALE GENOMIC DNA]</scope>
    <source>
        <strain evidence="4 5">RU-4-M-4</strain>
    </source>
</reference>
<keyword evidence="1" id="KW-0732">Signal</keyword>
<evidence type="ECO:0000313" key="4">
    <source>
        <dbReference type="EMBL" id="TSJ74175.1"/>
    </source>
</evidence>
<feature type="domain" description="Secretion system C-terminal sorting" evidence="2">
    <location>
        <begin position="261"/>
        <end position="328"/>
    </location>
</feature>